<feature type="transmembrane region" description="Helical" evidence="2">
    <location>
        <begin position="196"/>
        <end position="217"/>
    </location>
</feature>
<feature type="transmembrane region" description="Helical" evidence="2">
    <location>
        <begin position="166"/>
        <end position="190"/>
    </location>
</feature>
<dbReference type="OrthoDB" id="10643298at2759"/>
<dbReference type="GeneID" id="8249792"/>
<evidence type="ECO:0000313" key="4">
    <source>
        <dbReference type="Proteomes" id="UP000002009"/>
    </source>
</evidence>
<evidence type="ECO:0000313" key="3">
    <source>
        <dbReference type="EMBL" id="ACO67966.1"/>
    </source>
</evidence>
<organism evidence="3 4">
    <name type="scientific">Micromonas commoda (strain RCC299 / NOUM17 / CCMP2709)</name>
    <name type="common">Picoplanktonic green alga</name>
    <dbReference type="NCBI Taxonomy" id="296587"/>
    <lineage>
        <taxon>Eukaryota</taxon>
        <taxon>Viridiplantae</taxon>
        <taxon>Chlorophyta</taxon>
        <taxon>Mamiellophyceae</taxon>
        <taxon>Mamiellales</taxon>
        <taxon>Mamiellaceae</taxon>
        <taxon>Micromonas</taxon>
    </lineage>
</organism>
<keyword evidence="2" id="KW-0812">Transmembrane</keyword>
<dbReference type="KEGG" id="mis:MICPUN_64791"/>
<feature type="transmembrane region" description="Helical" evidence="2">
    <location>
        <begin position="112"/>
        <end position="145"/>
    </location>
</feature>
<proteinExistence type="predicted"/>
<dbReference type="RefSeq" id="XP_002506708.1">
    <property type="nucleotide sequence ID" value="XM_002506662.1"/>
</dbReference>
<accession>C1EJ33</accession>
<dbReference type="AlphaFoldDB" id="C1EJ33"/>
<dbReference type="InParanoid" id="C1EJ33"/>
<gene>
    <name evidence="3" type="ORF">MICPUN_64791</name>
</gene>
<name>C1EJ33_MICCC</name>
<dbReference type="OMA" id="MHLNERC"/>
<keyword evidence="2" id="KW-0472">Membrane</keyword>
<keyword evidence="4" id="KW-1185">Reference proteome</keyword>
<reference evidence="3 4" key="1">
    <citation type="journal article" date="2009" name="Science">
        <title>Green evolution and dynamic adaptations revealed by genomes of the marine picoeukaryotes Micromonas.</title>
        <authorList>
            <person name="Worden A.Z."/>
            <person name="Lee J.H."/>
            <person name="Mock T."/>
            <person name="Rouze P."/>
            <person name="Simmons M.P."/>
            <person name="Aerts A.L."/>
            <person name="Allen A.E."/>
            <person name="Cuvelier M.L."/>
            <person name="Derelle E."/>
            <person name="Everett M.V."/>
            <person name="Foulon E."/>
            <person name="Grimwood J."/>
            <person name="Gundlach H."/>
            <person name="Henrissat B."/>
            <person name="Napoli C."/>
            <person name="McDonald S.M."/>
            <person name="Parker M.S."/>
            <person name="Rombauts S."/>
            <person name="Salamov A."/>
            <person name="Von Dassow P."/>
            <person name="Badger J.H."/>
            <person name="Coutinho P.M."/>
            <person name="Demir E."/>
            <person name="Dubchak I."/>
            <person name="Gentemann C."/>
            <person name="Eikrem W."/>
            <person name="Gready J.E."/>
            <person name="John U."/>
            <person name="Lanier W."/>
            <person name="Lindquist E.A."/>
            <person name="Lucas S."/>
            <person name="Mayer K.F."/>
            <person name="Moreau H."/>
            <person name="Not F."/>
            <person name="Otillar R."/>
            <person name="Panaud O."/>
            <person name="Pangilinan J."/>
            <person name="Paulsen I."/>
            <person name="Piegu B."/>
            <person name="Poliakov A."/>
            <person name="Robbens S."/>
            <person name="Schmutz J."/>
            <person name="Toulza E."/>
            <person name="Wyss T."/>
            <person name="Zelensky A."/>
            <person name="Zhou K."/>
            <person name="Armbrust E.V."/>
            <person name="Bhattacharya D."/>
            <person name="Goodenough U.W."/>
            <person name="Van de Peer Y."/>
            <person name="Grigoriev I.V."/>
        </authorList>
    </citation>
    <scope>NUCLEOTIDE SEQUENCE [LARGE SCALE GENOMIC DNA]</scope>
    <source>
        <strain evidence="4">RCC299 / NOUM17</strain>
    </source>
</reference>
<keyword evidence="2" id="KW-1133">Transmembrane helix</keyword>
<feature type="region of interest" description="Disordered" evidence="1">
    <location>
        <begin position="1"/>
        <end position="25"/>
    </location>
</feature>
<dbReference type="EMBL" id="CP001334">
    <property type="protein sequence ID" value="ACO67966.1"/>
    <property type="molecule type" value="Genomic_DNA"/>
</dbReference>
<evidence type="ECO:0000256" key="2">
    <source>
        <dbReference type="SAM" id="Phobius"/>
    </source>
</evidence>
<dbReference type="Proteomes" id="UP000002009">
    <property type="component" value="Chromosome 16"/>
</dbReference>
<evidence type="ECO:0000256" key="1">
    <source>
        <dbReference type="SAM" id="MobiDB-lite"/>
    </source>
</evidence>
<protein>
    <submittedName>
        <fullName evidence="3">Uncharacterized protein</fullName>
    </submittedName>
</protein>
<sequence>MNSNYERLEEDTPTPSRPGAYDPHVPAPAAAPVAAAAASPSAMAAPDKQHIPTAAAAPAGAVPTAVAVPAGAHGVPVHAQLHAASAGMYPVVMPDLPDAVDAWNGLQGLMQWYLSFSIVLIVISFIFGFLFFIFLPSGLMGTIAASMHLNERCRGRGSVIGAVGTIRVLSAVAATLDMILAGILFLVTLAAGGKAVGFFVALTMIYGGHGLISIHVFNQSSRVADAVNPVSRGVVVL</sequence>